<dbReference type="Proteomes" id="UP000003560">
    <property type="component" value="Unassembled WGS sequence"/>
</dbReference>
<organism evidence="1 2">
    <name type="scientific">Collinsella stercoris DSM 13279</name>
    <dbReference type="NCBI Taxonomy" id="445975"/>
    <lineage>
        <taxon>Bacteria</taxon>
        <taxon>Bacillati</taxon>
        <taxon>Actinomycetota</taxon>
        <taxon>Coriobacteriia</taxon>
        <taxon>Coriobacteriales</taxon>
        <taxon>Coriobacteriaceae</taxon>
        <taxon>Collinsella</taxon>
    </lineage>
</organism>
<dbReference type="AlphaFoldDB" id="B6G800"/>
<reference evidence="1 2" key="2">
    <citation type="submission" date="2008-10" db="EMBL/GenBank/DDBJ databases">
        <authorList>
            <person name="Fulton L."/>
            <person name="Clifton S."/>
            <person name="Fulton B."/>
            <person name="Xu J."/>
            <person name="Minx P."/>
            <person name="Pepin K.H."/>
            <person name="Johnson M."/>
            <person name="Thiruvilangam P."/>
            <person name="Bhonagiri V."/>
            <person name="Nash W.E."/>
            <person name="Mardis E.R."/>
            <person name="Wilson R.K."/>
        </authorList>
    </citation>
    <scope>NUCLEOTIDE SEQUENCE [LARGE SCALE GENOMIC DNA]</scope>
    <source>
        <strain evidence="1 2">DSM 13279</strain>
    </source>
</reference>
<gene>
    <name evidence="1" type="ORF">COLSTE_00181</name>
</gene>
<dbReference type="HOGENOM" id="CLU_3060486_0_0_11"/>
<sequence>MPTPVAILPHIHDLVNGFTTERSVARPARSLRLRERFEDHQRVVAEGMLPYAR</sequence>
<accession>B6G800</accession>
<evidence type="ECO:0000313" key="1">
    <source>
        <dbReference type="EMBL" id="EEA91626.1"/>
    </source>
</evidence>
<protein>
    <submittedName>
        <fullName evidence="1">Uncharacterized protein</fullName>
    </submittedName>
</protein>
<reference evidence="1 2" key="1">
    <citation type="submission" date="2008-10" db="EMBL/GenBank/DDBJ databases">
        <title>Draft genome sequence of Collinsella stercoris (DSM 13279).</title>
        <authorList>
            <person name="Sudarsanam P."/>
            <person name="Ley R."/>
            <person name="Guruge J."/>
            <person name="Turnbaugh P.J."/>
            <person name="Mahowald M."/>
            <person name="Liep D."/>
            <person name="Gordon J."/>
        </authorList>
    </citation>
    <scope>NUCLEOTIDE SEQUENCE [LARGE SCALE GENOMIC DNA]</scope>
    <source>
        <strain evidence="1 2">DSM 13279</strain>
    </source>
</reference>
<evidence type="ECO:0000313" key="2">
    <source>
        <dbReference type="Proteomes" id="UP000003560"/>
    </source>
</evidence>
<proteinExistence type="predicted"/>
<dbReference type="EMBL" id="ABXJ01000012">
    <property type="protein sequence ID" value="EEA91626.1"/>
    <property type="molecule type" value="Genomic_DNA"/>
</dbReference>
<name>B6G800_9ACTN</name>
<keyword evidence="2" id="KW-1185">Reference proteome</keyword>
<comment type="caution">
    <text evidence="1">The sequence shown here is derived from an EMBL/GenBank/DDBJ whole genome shotgun (WGS) entry which is preliminary data.</text>
</comment>